<protein>
    <recommendedName>
        <fullName evidence="8">Pantothenate synthetase</fullName>
        <shortName evidence="8">PS</shortName>
        <ecNumber evidence="8">6.3.2.1</ecNumber>
    </recommendedName>
    <alternativeName>
        <fullName evidence="8">Pantoate--beta-alanine ligase</fullName>
    </alternativeName>
    <alternativeName>
        <fullName evidence="8">Pantoate-activating enzyme</fullName>
    </alternativeName>
</protein>
<evidence type="ECO:0000256" key="6">
    <source>
        <dbReference type="ARBA" id="ARBA00022840"/>
    </source>
</evidence>
<feature type="binding site" evidence="8">
    <location>
        <begin position="149"/>
        <end position="152"/>
    </location>
    <ligand>
        <name>ATP</name>
        <dbReference type="ChEBI" id="CHEBI:30616"/>
    </ligand>
</feature>
<sequence>MQIIEDPKQLRNEIKKLKSQGHEIGFVPTMGNLHQGHLTLVKKAQEYANISVVSIFVNPLQFNNANDLANYPKTLTEDCRKLKEAGVDIVFTPSADVIYPNGLNAQTFVEVPVISDRLEGELRPGHFRGVSTIVAKLFNLVQPDLACFGKKDFQQLAVIQQMVIDLAMPIEIIPVDTVREESGLAMSSRNGKLTAQEKQIAPNLASVMTELAHNIKADLRNYKQFIKDASQILDQAGFKTDKIHVVEPNTLTPLNANSKQAVVLMAAFLGETRLIDNLVIDL</sequence>
<evidence type="ECO:0000256" key="8">
    <source>
        <dbReference type="HAMAP-Rule" id="MF_00158"/>
    </source>
</evidence>
<comment type="miscellaneous">
    <text evidence="8">The reaction proceeds by a bi uni uni bi ping pong mechanism.</text>
</comment>
<feature type="binding site" evidence="8">
    <location>
        <position position="178"/>
    </location>
    <ligand>
        <name>ATP</name>
        <dbReference type="ChEBI" id="CHEBI:30616"/>
    </ligand>
</feature>
<dbReference type="RefSeq" id="WP_341597800.1">
    <property type="nucleotide sequence ID" value="NZ_JBAKAZ010000027.1"/>
</dbReference>
<keyword evidence="4 8" id="KW-0566">Pantothenate biosynthesis</keyword>
<comment type="subunit">
    <text evidence="8">Homodimer.</text>
</comment>
<accession>A0ABU9GQU3</accession>
<gene>
    <name evidence="8 9" type="primary">panC</name>
    <name evidence="9" type="ORF">V6256_08660</name>
</gene>
<evidence type="ECO:0000256" key="7">
    <source>
        <dbReference type="ARBA" id="ARBA00048258"/>
    </source>
</evidence>
<feature type="active site" description="Proton donor" evidence="8">
    <location>
        <position position="37"/>
    </location>
</feature>
<evidence type="ECO:0000256" key="5">
    <source>
        <dbReference type="ARBA" id="ARBA00022741"/>
    </source>
</evidence>
<dbReference type="HAMAP" id="MF_00158">
    <property type="entry name" value="PanC"/>
    <property type="match status" value="1"/>
</dbReference>
<evidence type="ECO:0000256" key="2">
    <source>
        <dbReference type="ARBA" id="ARBA00009256"/>
    </source>
</evidence>
<feature type="binding site" evidence="8">
    <location>
        <begin position="30"/>
        <end position="37"/>
    </location>
    <ligand>
        <name>ATP</name>
        <dbReference type="ChEBI" id="CHEBI:30616"/>
    </ligand>
</feature>
<keyword evidence="3 8" id="KW-0436">Ligase</keyword>
<evidence type="ECO:0000256" key="1">
    <source>
        <dbReference type="ARBA" id="ARBA00004990"/>
    </source>
</evidence>
<keyword evidence="10" id="KW-1185">Reference proteome</keyword>
<comment type="subcellular location">
    <subcellularLocation>
        <location evidence="8">Cytoplasm</location>
    </subcellularLocation>
</comment>
<comment type="pathway">
    <text evidence="1 8">Cofactor biosynthesis; (R)-pantothenate biosynthesis; (R)-pantothenate from (R)-pantoate and beta-alanine: step 1/1.</text>
</comment>
<dbReference type="Proteomes" id="UP001369082">
    <property type="component" value="Unassembled WGS sequence"/>
</dbReference>
<evidence type="ECO:0000313" key="9">
    <source>
        <dbReference type="EMBL" id="MEL0629679.1"/>
    </source>
</evidence>
<evidence type="ECO:0000256" key="4">
    <source>
        <dbReference type="ARBA" id="ARBA00022655"/>
    </source>
</evidence>
<dbReference type="CDD" id="cd00560">
    <property type="entry name" value="PanC"/>
    <property type="match status" value="1"/>
</dbReference>
<dbReference type="NCBIfam" id="TIGR00018">
    <property type="entry name" value="panC"/>
    <property type="match status" value="1"/>
</dbReference>
<evidence type="ECO:0000256" key="3">
    <source>
        <dbReference type="ARBA" id="ARBA00022598"/>
    </source>
</evidence>
<reference evidence="9 10" key="1">
    <citation type="submission" date="2024-02" db="EMBL/GenBank/DDBJ databases">
        <title>Bacteria isolated from the canopy kelp, Nereocystis luetkeana.</title>
        <authorList>
            <person name="Pfister C.A."/>
            <person name="Younker I.T."/>
            <person name="Light S.H."/>
        </authorList>
    </citation>
    <scope>NUCLEOTIDE SEQUENCE [LARGE SCALE GENOMIC DNA]</scope>
    <source>
        <strain evidence="9 10">TI.1.05</strain>
    </source>
</reference>
<dbReference type="InterPro" id="IPR014729">
    <property type="entry name" value="Rossmann-like_a/b/a_fold"/>
</dbReference>
<proteinExistence type="inferred from homology"/>
<keyword evidence="5 8" id="KW-0547">Nucleotide-binding</keyword>
<feature type="binding site" evidence="8">
    <location>
        <begin position="186"/>
        <end position="189"/>
    </location>
    <ligand>
        <name>ATP</name>
        <dbReference type="ChEBI" id="CHEBI:30616"/>
    </ligand>
</feature>
<dbReference type="Gene3D" id="3.40.50.620">
    <property type="entry name" value="HUPs"/>
    <property type="match status" value="1"/>
</dbReference>
<comment type="function">
    <text evidence="8">Catalyzes the condensation of pantoate with beta-alanine in an ATP-dependent reaction via a pantoyl-adenylate intermediate.</text>
</comment>
<feature type="binding site" evidence="8">
    <location>
        <position position="61"/>
    </location>
    <ligand>
        <name>(R)-pantoate</name>
        <dbReference type="ChEBI" id="CHEBI:15980"/>
    </ligand>
</feature>
<comment type="similarity">
    <text evidence="2 8">Belongs to the pantothenate synthetase family.</text>
</comment>
<dbReference type="EC" id="6.3.2.1" evidence="8"/>
<dbReference type="SUPFAM" id="SSF52374">
    <property type="entry name" value="Nucleotidylyl transferase"/>
    <property type="match status" value="1"/>
</dbReference>
<dbReference type="Pfam" id="PF02569">
    <property type="entry name" value="Pantoate_ligase"/>
    <property type="match status" value="1"/>
</dbReference>
<keyword evidence="6 8" id="KW-0067">ATP-binding</keyword>
<feature type="binding site" evidence="8">
    <location>
        <position position="155"/>
    </location>
    <ligand>
        <name>(R)-pantoate</name>
        <dbReference type="ChEBI" id="CHEBI:15980"/>
    </ligand>
</feature>
<dbReference type="InterPro" id="IPR042176">
    <property type="entry name" value="Pantoate_ligase_C"/>
</dbReference>
<dbReference type="InterPro" id="IPR003721">
    <property type="entry name" value="Pantoate_ligase"/>
</dbReference>
<evidence type="ECO:0000313" key="10">
    <source>
        <dbReference type="Proteomes" id="UP001369082"/>
    </source>
</evidence>
<name>A0ABU9GQU3_9GAMM</name>
<dbReference type="GO" id="GO:0004592">
    <property type="term" value="F:pantoate-beta-alanine ligase activity"/>
    <property type="evidence" value="ECO:0007669"/>
    <property type="project" value="UniProtKB-EC"/>
</dbReference>
<comment type="caution">
    <text evidence="9">The sequence shown here is derived from an EMBL/GenBank/DDBJ whole genome shotgun (WGS) entry which is preliminary data.</text>
</comment>
<keyword evidence="8" id="KW-0963">Cytoplasm</keyword>
<comment type="catalytic activity">
    <reaction evidence="7 8">
        <text>(R)-pantoate + beta-alanine + ATP = (R)-pantothenate + AMP + diphosphate + H(+)</text>
        <dbReference type="Rhea" id="RHEA:10912"/>
        <dbReference type="ChEBI" id="CHEBI:15378"/>
        <dbReference type="ChEBI" id="CHEBI:15980"/>
        <dbReference type="ChEBI" id="CHEBI:29032"/>
        <dbReference type="ChEBI" id="CHEBI:30616"/>
        <dbReference type="ChEBI" id="CHEBI:33019"/>
        <dbReference type="ChEBI" id="CHEBI:57966"/>
        <dbReference type="ChEBI" id="CHEBI:456215"/>
        <dbReference type="EC" id="6.3.2.1"/>
    </reaction>
</comment>
<organism evidence="9 10">
    <name type="scientific">Psychromonas aquatilis</name>
    <dbReference type="NCBI Taxonomy" id="2005072"/>
    <lineage>
        <taxon>Bacteria</taxon>
        <taxon>Pseudomonadati</taxon>
        <taxon>Pseudomonadota</taxon>
        <taxon>Gammaproteobacteria</taxon>
        <taxon>Alteromonadales</taxon>
        <taxon>Psychromonadaceae</taxon>
        <taxon>Psychromonas</taxon>
    </lineage>
</organism>
<dbReference type="Gene3D" id="3.30.1300.10">
    <property type="entry name" value="Pantoate-beta-alanine ligase, C-terminal domain"/>
    <property type="match status" value="1"/>
</dbReference>
<dbReference type="PANTHER" id="PTHR21299:SF1">
    <property type="entry name" value="PANTOATE--BETA-ALANINE LIGASE"/>
    <property type="match status" value="1"/>
</dbReference>
<dbReference type="EMBL" id="JBAKAZ010000027">
    <property type="protein sequence ID" value="MEL0629679.1"/>
    <property type="molecule type" value="Genomic_DNA"/>
</dbReference>
<feature type="binding site" evidence="8">
    <location>
        <position position="61"/>
    </location>
    <ligand>
        <name>beta-alanine</name>
        <dbReference type="ChEBI" id="CHEBI:57966"/>
    </ligand>
</feature>
<dbReference type="PANTHER" id="PTHR21299">
    <property type="entry name" value="CYTIDYLATE KINASE/PANTOATE-BETA-ALANINE LIGASE"/>
    <property type="match status" value="1"/>
</dbReference>